<accession>A0A5J5B4Z8</accession>
<gene>
    <name evidence="2" type="ORF">F0562_029420</name>
</gene>
<name>A0A5J5B4Z8_9ASTE</name>
<dbReference type="Proteomes" id="UP000325577">
    <property type="component" value="Linkage Group LG16"/>
</dbReference>
<feature type="region of interest" description="Disordered" evidence="1">
    <location>
        <begin position="124"/>
        <end position="146"/>
    </location>
</feature>
<keyword evidence="3" id="KW-1185">Reference proteome</keyword>
<evidence type="ECO:0000313" key="2">
    <source>
        <dbReference type="EMBL" id="KAA8536942.1"/>
    </source>
</evidence>
<organism evidence="2 3">
    <name type="scientific">Nyssa sinensis</name>
    <dbReference type="NCBI Taxonomy" id="561372"/>
    <lineage>
        <taxon>Eukaryota</taxon>
        <taxon>Viridiplantae</taxon>
        <taxon>Streptophyta</taxon>
        <taxon>Embryophyta</taxon>
        <taxon>Tracheophyta</taxon>
        <taxon>Spermatophyta</taxon>
        <taxon>Magnoliopsida</taxon>
        <taxon>eudicotyledons</taxon>
        <taxon>Gunneridae</taxon>
        <taxon>Pentapetalae</taxon>
        <taxon>asterids</taxon>
        <taxon>Cornales</taxon>
        <taxon>Nyssaceae</taxon>
        <taxon>Nyssa</taxon>
    </lineage>
</organism>
<dbReference type="OrthoDB" id="1153117at2759"/>
<reference evidence="2 3" key="1">
    <citation type="submission" date="2019-09" db="EMBL/GenBank/DDBJ databases">
        <title>A chromosome-level genome assembly of the Chinese tupelo Nyssa sinensis.</title>
        <authorList>
            <person name="Yang X."/>
            <person name="Kang M."/>
            <person name="Yang Y."/>
            <person name="Xiong H."/>
            <person name="Wang M."/>
            <person name="Zhang Z."/>
            <person name="Wang Z."/>
            <person name="Wu H."/>
            <person name="Ma T."/>
            <person name="Liu J."/>
            <person name="Xi Z."/>
        </authorList>
    </citation>
    <scope>NUCLEOTIDE SEQUENCE [LARGE SCALE GENOMIC DNA]</scope>
    <source>
        <strain evidence="2">J267</strain>
        <tissue evidence="2">Leaf</tissue>
    </source>
</reference>
<sequence length="285" mass="31627">MAGYGYPNRGYTTYQGTEPRADDWSKSSYGRSGYSDQVQRPVIMDAEGRKRPIVGYIPNNSESYGTSERIVEYVQAPAVVADYKFGSPTKDYGVVNSTKWRRPSSPVYDHPQKVEQFMTTTVQTQVSRPARTGFSSTTNWRNAPTSTAYGQGYGEYDWSKPSGNVIRDDSYGDYYRRNDQIIKEPTLITKDGWERQSAKGWAAQPSHDTPLSKPTNNVGEAVNLLKEAAQSLSVSGAAATPQTQFGLPVSAVPKPVVGSVDAARRYGNFNLGTRTFRTGETYRNY</sequence>
<dbReference type="EMBL" id="CM018039">
    <property type="protein sequence ID" value="KAA8536942.1"/>
    <property type="molecule type" value="Genomic_DNA"/>
</dbReference>
<proteinExistence type="predicted"/>
<dbReference type="AlphaFoldDB" id="A0A5J5B4Z8"/>
<feature type="region of interest" description="Disordered" evidence="1">
    <location>
        <begin position="1"/>
        <end position="33"/>
    </location>
</feature>
<evidence type="ECO:0000256" key="1">
    <source>
        <dbReference type="SAM" id="MobiDB-lite"/>
    </source>
</evidence>
<evidence type="ECO:0000313" key="3">
    <source>
        <dbReference type="Proteomes" id="UP000325577"/>
    </source>
</evidence>
<protein>
    <submittedName>
        <fullName evidence="2">Uncharacterized protein</fullName>
    </submittedName>
</protein>